<protein>
    <submittedName>
        <fullName evidence="3">Minor tail protein</fullName>
    </submittedName>
</protein>
<sequence>MEIDKLTISVETKVKKANQSVDDLIKKLQKLQKGVSGIDGTAEKFDKLAASINKLKEASKNVKLSNLESSVNKAGSAAKRNQGYFKELTDKWSQSISKGRTLFGVVKEIYSAFNNTFTKSNAYIETINLFTVTMGKASKSAMNYAEEVRDAMGIDLNEWLNYQGTFKQLTSGFGVVEEKANTMSQQLTQLSYDLASFFNTDVETAFEKLSSAMSGQVKGLREFGIDTTVASLQEYALSKGIEQSVSTMSQAQKSLLRYNYIMERSIKIQGDMARTIITPANSVRILNAQLEQLRRAFGNIVSVIAVKVIPYVQAFVRIATEAFEGIAKMLGFEMPTIDYSGLDDVFGDTAENANETVGAVKEIKKQLMGFDELNIISKPTSSSGSGGTSSGNDLDIPLKTYDFLAGLDEVSDKIYKDMKKITNMVAPVLKLIIEAAPYAITIAGLLKLISAAKGFKTVKDFIMGTWGGKLTGVIKAVKNVAITAMATVASALAGYNFFYKAEKGCLDVVDAIGSIVVAVAGIGTAFALTGPVGGVIAIIGLITGAIIGAKKAHEEMIQEWVESTDTYREVSENLNIAKQAANDAANAVENLKNKEREAQESLSQYSLALTLADEIFELAEKTNKSQEEVEILKTKIQTLNDLKLDGIKLEYDKFRDAVIDTATGQQAVKDNIEDIIKGLQRQAKAAALQELLTEAYKTQAQVSVKLKKNQDVYNKTMDKAIETQKKINELTEARNKIEIEMADLSSSETDRQDKLNQARIETNKLLEKYNGILTDCQQKLSEQEAELNKTKKSYNEATEQIQAYTDQTLELQGVLEDMPETKVTEISVEDSEFNATMEQVNQAMEPATKSVTISATDNATGKIQSIISLIKKPLIFAVSVDYKTSESGKTYLKNMQKLNDLVSAPKTKKQKEQDDEILRRLVGGFANGGFVDEGEMFVAREAGPELVGRIGKKTAVANNDQIVKGISAGVYNAMVAASAGNKQGGTYTFITNLDGKQVAKEVFTIHNNEVRQTGQSPLLV</sequence>
<evidence type="ECO:0000256" key="1">
    <source>
        <dbReference type="SAM" id="Coils"/>
    </source>
</evidence>
<evidence type="ECO:0000256" key="2">
    <source>
        <dbReference type="SAM" id="Phobius"/>
    </source>
</evidence>
<keyword evidence="2" id="KW-0472">Membrane</keyword>
<evidence type="ECO:0000313" key="3">
    <source>
        <dbReference type="EMBL" id="DAD91328.1"/>
    </source>
</evidence>
<name>A0A8S5NAP0_9CAUD</name>
<feature type="transmembrane region" description="Helical" evidence="2">
    <location>
        <begin position="480"/>
        <end position="498"/>
    </location>
</feature>
<feature type="transmembrane region" description="Helical" evidence="2">
    <location>
        <begin position="505"/>
        <end position="526"/>
    </location>
</feature>
<dbReference type="EMBL" id="BK015110">
    <property type="protein sequence ID" value="DAD91328.1"/>
    <property type="molecule type" value="Genomic_DNA"/>
</dbReference>
<keyword evidence="1" id="KW-0175">Coiled coil</keyword>
<keyword evidence="2" id="KW-1133">Transmembrane helix</keyword>
<feature type="coiled-coil region" evidence="1">
    <location>
        <begin position="713"/>
        <end position="807"/>
    </location>
</feature>
<organism evidence="3">
    <name type="scientific">Siphoviridae sp. ctBmU27</name>
    <dbReference type="NCBI Taxonomy" id="2826189"/>
    <lineage>
        <taxon>Viruses</taxon>
        <taxon>Duplodnaviria</taxon>
        <taxon>Heunggongvirae</taxon>
        <taxon>Uroviricota</taxon>
        <taxon>Caudoviricetes</taxon>
    </lineage>
</organism>
<reference evidence="3" key="1">
    <citation type="journal article" date="2021" name="Proc. Natl. Acad. Sci. U.S.A.">
        <title>A Catalog of Tens of Thousands of Viruses from Human Metagenomes Reveals Hidden Associations with Chronic Diseases.</title>
        <authorList>
            <person name="Tisza M.J."/>
            <person name="Buck C.B."/>
        </authorList>
    </citation>
    <scope>NUCLEOTIDE SEQUENCE</scope>
    <source>
        <strain evidence="3">CtBmU27</strain>
    </source>
</reference>
<keyword evidence="2" id="KW-0812">Transmembrane</keyword>
<proteinExistence type="predicted"/>
<feature type="coiled-coil region" evidence="1">
    <location>
        <begin position="567"/>
        <end position="608"/>
    </location>
</feature>
<accession>A0A8S5NAP0</accession>